<proteinExistence type="predicted"/>
<keyword evidence="1" id="KW-0812">Transmembrane</keyword>
<keyword evidence="1" id="KW-1133">Transmembrane helix</keyword>
<feature type="transmembrane region" description="Helical" evidence="1">
    <location>
        <begin position="44"/>
        <end position="69"/>
    </location>
</feature>
<keyword evidence="1" id="KW-0472">Membrane</keyword>
<dbReference type="Proteomes" id="UP001286313">
    <property type="component" value="Unassembled WGS sequence"/>
</dbReference>
<evidence type="ECO:0000313" key="2">
    <source>
        <dbReference type="EMBL" id="KAK3863952.1"/>
    </source>
</evidence>
<gene>
    <name evidence="2" type="ORF">Pcinc_030316</name>
</gene>
<accession>A0AAE1EYM2</accession>
<reference evidence="2" key="1">
    <citation type="submission" date="2023-10" db="EMBL/GenBank/DDBJ databases">
        <title>Genome assemblies of two species of porcelain crab, Petrolisthes cinctipes and Petrolisthes manimaculis (Anomura: Porcellanidae).</title>
        <authorList>
            <person name="Angst P."/>
        </authorList>
    </citation>
    <scope>NUCLEOTIDE SEQUENCE</scope>
    <source>
        <strain evidence="2">PB745_01</strain>
        <tissue evidence="2">Gill</tissue>
    </source>
</reference>
<keyword evidence="3" id="KW-1185">Reference proteome</keyword>
<name>A0AAE1EYM2_PETCI</name>
<evidence type="ECO:0000256" key="1">
    <source>
        <dbReference type="SAM" id="Phobius"/>
    </source>
</evidence>
<dbReference type="EMBL" id="JAWQEG010003897">
    <property type="protein sequence ID" value="KAK3863952.1"/>
    <property type="molecule type" value="Genomic_DNA"/>
</dbReference>
<sequence length="161" mass="17988">MQTAYARIVHDRHLQRTQRGSGEVDGRKPAATFATVVKDLCRRLIAFLFTQVGVCGLVVAYNILGAFIFRAVEGKFGDPTPEQTASHLREEMVGRLWNVTIKLNILEEGLWRQEVVGALEDFQKSVVPLVKTRGYRGVLPLEAWSFSAALMYSLSVYTTIG</sequence>
<comment type="caution">
    <text evidence="2">The sequence shown here is derived from an EMBL/GenBank/DDBJ whole genome shotgun (WGS) entry which is preliminary data.</text>
</comment>
<dbReference type="AlphaFoldDB" id="A0AAE1EYM2"/>
<dbReference type="Gene3D" id="1.10.287.70">
    <property type="match status" value="1"/>
</dbReference>
<protein>
    <submittedName>
        <fullName evidence="2">Uncharacterized protein</fullName>
    </submittedName>
</protein>
<dbReference type="SUPFAM" id="SSF81324">
    <property type="entry name" value="Voltage-gated potassium channels"/>
    <property type="match status" value="1"/>
</dbReference>
<organism evidence="2 3">
    <name type="scientific">Petrolisthes cinctipes</name>
    <name type="common">Flat porcelain crab</name>
    <dbReference type="NCBI Taxonomy" id="88211"/>
    <lineage>
        <taxon>Eukaryota</taxon>
        <taxon>Metazoa</taxon>
        <taxon>Ecdysozoa</taxon>
        <taxon>Arthropoda</taxon>
        <taxon>Crustacea</taxon>
        <taxon>Multicrustacea</taxon>
        <taxon>Malacostraca</taxon>
        <taxon>Eumalacostraca</taxon>
        <taxon>Eucarida</taxon>
        <taxon>Decapoda</taxon>
        <taxon>Pleocyemata</taxon>
        <taxon>Anomura</taxon>
        <taxon>Galatheoidea</taxon>
        <taxon>Porcellanidae</taxon>
        <taxon>Petrolisthes</taxon>
    </lineage>
</organism>
<evidence type="ECO:0000313" key="3">
    <source>
        <dbReference type="Proteomes" id="UP001286313"/>
    </source>
</evidence>